<feature type="domain" description="Nudix hydrolase" evidence="1">
    <location>
        <begin position="119"/>
        <end position="264"/>
    </location>
</feature>
<proteinExistence type="predicted"/>
<dbReference type="SUPFAM" id="SSF55811">
    <property type="entry name" value="Nudix"/>
    <property type="match status" value="1"/>
</dbReference>
<sequence>MPFPDYCPAIEAARALQPGQRLPFYIYRDPVGSVARSLLPVLATCAPWLKVGEQAVQMDDRLYSVEQRSAALAQTNATLRAHGLVPGWRDEVYGVGVSADEPPLARIERAAARVWGTLTFGAHLNGYVRAPGGAITHLWIARRSHDKPTDPGKLDNLVAGGVPLGQTPFRTLVRECWEESGLPEATARRATPGRVVHLLRDVPEGVQNEQVYVYDLELPRGLSPHNVDGEVAEHRLLPIDEVVALLGTEEMTTDAALVTLDFLLRRRLLPAALQEAWGEAARLLWQAPECGTVEA</sequence>
<dbReference type="AlphaFoldDB" id="A0A2S5SQT7"/>
<dbReference type="GO" id="GO:0044715">
    <property type="term" value="F:8-oxo-dGDP phosphatase activity"/>
    <property type="evidence" value="ECO:0007669"/>
    <property type="project" value="TreeGrafter"/>
</dbReference>
<protein>
    <submittedName>
        <fullName evidence="2">DUF4743 domain-containing protein</fullName>
    </submittedName>
</protein>
<gene>
    <name evidence="2" type="ORF">C1704_15890</name>
</gene>
<evidence type="ECO:0000259" key="1">
    <source>
        <dbReference type="PROSITE" id="PS51462"/>
    </source>
</evidence>
<dbReference type="OrthoDB" id="5621792at2"/>
<dbReference type="InterPro" id="IPR000086">
    <property type="entry name" value="NUDIX_hydrolase_dom"/>
</dbReference>
<dbReference type="EMBL" id="PSNX01000016">
    <property type="protein sequence ID" value="PPE65102.1"/>
    <property type="molecule type" value="Genomic_DNA"/>
</dbReference>
<reference evidence="2 3" key="1">
    <citation type="submission" date="2018-02" db="EMBL/GenBank/DDBJ databases">
        <title>Reclassifiation of [Polyangium] brachysporum DSM 7029 as Guopingzhaonella breviflexa gen. nov., sp. nov., a member of the family Comamonadaceae.</title>
        <authorList>
            <person name="Tang B."/>
        </authorList>
    </citation>
    <scope>NUCLEOTIDE SEQUENCE [LARGE SCALE GENOMIC DNA]</scope>
    <source>
        <strain evidence="2 3">BCRC 80649</strain>
    </source>
</reference>
<dbReference type="PROSITE" id="PS51462">
    <property type="entry name" value="NUDIX"/>
    <property type="match status" value="1"/>
</dbReference>
<dbReference type="PANTHER" id="PTHR13622:SF8">
    <property type="entry name" value="THIAMIN PYROPHOSPHOKINASE 1"/>
    <property type="match status" value="1"/>
</dbReference>
<accession>A0A2S5SQT7</accession>
<name>A0A2S5SQT7_9BURK</name>
<dbReference type="RefSeq" id="WP_104303718.1">
    <property type="nucleotide sequence ID" value="NZ_PSNX01000016.1"/>
</dbReference>
<dbReference type="CDD" id="cd03676">
    <property type="entry name" value="NUDIX_Tnr3_like"/>
    <property type="match status" value="1"/>
</dbReference>
<dbReference type="Gene3D" id="3.90.79.10">
    <property type="entry name" value="Nucleoside Triphosphate Pyrophosphohydrolase"/>
    <property type="match status" value="1"/>
</dbReference>
<dbReference type="InterPro" id="IPR031804">
    <property type="entry name" value="DUF4743"/>
</dbReference>
<evidence type="ECO:0000313" key="2">
    <source>
        <dbReference type="EMBL" id="PPE65102.1"/>
    </source>
</evidence>
<organism evidence="2 3">
    <name type="scientific">Caldimonas caldifontis</name>
    <dbReference type="NCBI Taxonomy" id="1452508"/>
    <lineage>
        <taxon>Bacteria</taxon>
        <taxon>Pseudomonadati</taxon>
        <taxon>Pseudomonadota</taxon>
        <taxon>Betaproteobacteria</taxon>
        <taxon>Burkholderiales</taxon>
        <taxon>Sphaerotilaceae</taxon>
        <taxon>Caldimonas</taxon>
    </lineage>
</organism>
<evidence type="ECO:0000313" key="3">
    <source>
        <dbReference type="Proteomes" id="UP000238605"/>
    </source>
</evidence>
<dbReference type="Pfam" id="PF00293">
    <property type="entry name" value="NUDIX"/>
    <property type="match status" value="1"/>
</dbReference>
<dbReference type="Pfam" id="PF15916">
    <property type="entry name" value="DUF4743"/>
    <property type="match status" value="1"/>
</dbReference>
<comment type="caution">
    <text evidence="2">The sequence shown here is derived from an EMBL/GenBank/DDBJ whole genome shotgun (WGS) entry which is preliminary data.</text>
</comment>
<dbReference type="Proteomes" id="UP000238605">
    <property type="component" value="Unassembled WGS sequence"/>
</dbReference>
<keyword evidence="3" id="KW-1185">Reference proteome</keyword>
<dbReference type="InterPro" id="IPR015797">
    <property type="entry name" value="NUDIX_hydrolase-like_dom_sf"/>
</dbReference>
<dbReference type="PANTHER" id="PTHR13622">
    <property type="entry name" value="THIAMIN PYROPHOSPHOKINASE"/>
    <property type="match status" value="1"/>
</dbReference>